<evidence type="ECO:0000313" key="10">
    <source>
        <dbReference type="Proteomes" id="UP000646827"/>
    </source>
</evidence>
<dbReference type="PROSITE" id="PS00107">
    <property type="entry name" value="PROTEIN_KINASE_ATP"/>
    <property type="match status" value="1"/>
</dbReference>
<keyword evidence="4" id="KW-0418">Kinase</keyword>
<dbReference type="InterPro" id="IPR017441">
    <property type="entry name" value="Protein_kinase_ATP_BS"/>
</dbReference>
<feature type="non-terminal residue" evidence="9">
    <location>
        <position position="1"/>
    </location>
</feature>
<evidence type="ECO:0000256" key="3">
    <source>
        <dbReference type="ARBA" id="ARBA00022741"/>
    </source>
</evidence>
<evidence type="ECO:0000256" key="4">
    <source>
        <dbReference type="ARBA" id="ARBA00022777"/>
    </source>
</evidence>
<dbReference type="SMART" id="SM00220">
    <property type="entry name" value="S_TKc"/>
    <property type="match status" value="1"/>
</dbReference>
<dbReference type="FunFam" id="1.10.510.10:FF:000182">
    <property type="entry name" value="MAP kinase kinase kinase mkh1"/>
    <property type="match status" value="1"/>
</dbReference>
<dbReference type="InterPro" id="IPR011009">
    <property type="entry name" value="Kinase-like_dom_sf"/>
</dbReference>
<feature type="region of interest" description="Disordered" evidence="7">
    <location>
        <begin position="90"/>
        <end position="140"/>
    </location>
</feature>
<dbReference type="GO" id="GO:0000196">
    <property type="term" value="P:cell integrity MAPK cascade"/>
    <property type="evidence" value="ECO:0007669"/>
    <property type="project" value="UniProtKB-ARBA"/>
</dbReference>
<feature type="compositionally biased region" description="Low complexity" evidence="7">
    <location>
        <begin position="261"/>
        <end position="281"/>
    </location>
</feature>
<feature type="compositionally biased region" description="Basic residues" evidence="7">
    <location>
        <begin position="686"/>
        <end position="695"/>
    </location>
</feature>
<feature type="region of interest" description="Disordered" evidence="7">
    <location>
        <begin position="864"/>
        <end position="889"/>
    </location>
</feature>
<feature type="binding site" evidence="6">
    <location>
        <position position="1015"/>
    </location>
    <ligand>
        <name>ATP</name>
        <dbReference type="ChEBI" id="CHEBI:30616"/>
    </ligand>
</feature>
<dbReference type="EMBL" id="JAEPRB010000044">
    <property type="protein sequence ID" value="KAG2224361.1"/>
    <property type="molecule type" value="Genomic_DNA"/>
</dbReference>
<feature type="region of interest" description="Disordered" evidence="7">
    <location>
        <begin position="419"/>
        <end position="529"/>
    </location>
</feature>
<feature type="compositionally biased region" description="Basic and acidic residues" evidence="7">
    <location>
        <begin position="705"/>
        <end position="716"/>
    </location>
</feature>
<feature type="compositionally biased region" description="Low complexity" evidence="7">
    <location>
        <begin position="605"/>
        <end position="616"/>
    </location>
</feature>
<sequence length="1278" mass="142471">TSAQYGRQQQPPVTTSSSTSQTPLTTISAAYNSNPNIPTTQGPATSDTDYDKIKHLIPERKSSNPQHISRIVNDLQYDVSKLRPLYQRTRLRPNGNNQELLINVNGRVPNTTSNSSNSSSSSSSSSSVTPVQVSHSTGLTVTPTTISTSITTAPTSSTSTPNVVAYDWANSPISPRAQPNDPKGGWKITGKRIHQFQDQSQQQTGHTSSFSTPLQQTTISHPPAQTQVQPQLTPQPQSQPQAQLQQQHHHQTAPPPPPSVTPYQHYPQYPSTPQQPQQPRQRIQVTADSNTFLSLTVTDMVDPTVVKDAILQKLKLEDGLYLYYHENGPMYYHDNGDRFYAPLTDDELVCICRMADDRLKDQILVMHPDNVSPPYAKDSRGIYPDIPNNYGYMSHYQRPQAAGYQHHHMHYPRQGQPLRHMESFDHQPPQPSYMQYDRASPHGSPELSTSPRPVGSLSSQLQRPTEGSQMSPLPPPEFTSGRSSNTTPAEEFNDSGYFNHSYKRSSGRSTSSQEFTPHFTPSETSTGKTTPLTVSELWHVRPQQLRPQASLSSEASCWAVRPKRSLDPLPDAEKGGYSSSSSSSNNNHNNTNNGYNNDDHSATESRNNSDNNNNVSSAAYPAMWAVPPANSDQSENRLDPRMDPNYQSFAANDLWPVDEDAIEEPHRSNPATPRLQPSISTESTRSGKRYFHGRHPSGEMSTIGETHELESKDQQHQRLNTNGTNKEGKRGRSVQFVTDKPLPIMPPPDEDVERLSLHDEPLDPNQHHHYYEESSSRRGNKLHIHIPRNEDGHGPSPRTPRQQKTPLSATSTSPISASQDVIDNEEETWGERPSIEKLYRDIDKYLPDHDLDKEIFIEAPGAQGAAVTGQNNQAGGQGATTTPSTSVSSGGPGMGILGSAAPSPAPRRLQGHKKSVRVVAKEAHRNWRQAMNVIRVNHILRRRSTKMWGRKVEQVKPGMVVDQQAIRDAHSASAYADKPMPTKMQWMRGELIGKGSFGRVYHALNVAAGEWIAVKEVDSPITKSDMLNDKMRSAVDALYREIALLEDLDHENIVQYLGYDYDEDEGHIHIFLEYVPGGSIFSALNKSGRFEGVLVQFFTRQILLGLEYLHDRNIMHRDIKAGNILVDQNGVCKITDFGLSKLSGQDEAYDPNSNTLMKGTVFWMAPEVVKGSSYSAKIDIWSLGCTVIEMLTGKKPWLDLNMLAALYSLGKYQAPPLPEEVSDEAKDFLNQCFIINPDDRPTAADLLLHPFVRQNPSFKFREYMKNLNARNAVIEENP</sequence>
<evidence type="ECO:0000256" key="2">
    <source>
        <dbReference type="ARBA" id="ARBA00022679"/>
    </source>
</evidence>
<feature type="region of interest" description="Disordered" evidence="7">
    <location>
        <begin position="195"/>
        <end position="283"/>
    </location>
</feature>
<dbReference type="Proteomes" id="UP000646827">
    <property type="component" value="Unassembled WGS sequence"/>
</dbReference>
<feature type="compositionally biased region" description="Polar residues" evidence="7">
    <location>
        <begin position="27"/>
        <end position="47"/>
    </location>
</feature>
<organism evidence="9 10">
    <name type="scientific">Circinella minor</name>
    <dbReference type="NCBI Taxonomy" id="1195481"/>
    <lineage>
        <taxon>Eukaryota</taxon>
        <taxon>Fungi</taxon>
        <taxon>Fungi incertae sedis</taxon>
        <taxon>Mucoromycota</taxon>
        <taxon>Mucoromycotina</taxon>
        <taxon>Mucoromycetes</taxon>
        <taxon>Mucorales</taxon>
        <taxon>Lichtheimiaceae</taxon>
        <taxon>Circinella</taxon>
    </lineage>
</organism>
<dbReference type="PROSITE" id="PS00108">
    <property type="entry name" value="PROTEIN_KINASE_ST"/>
    <property type="match status" value="1"/>
</dbReference>
<dbReference type="InterPro" id="IPR050538">
    <property type="entry name" value="MAP_kinase_kinase_kinase"/>
</dbReference>
<dbReference type="PROSITE" id="PS50011">
    <property type="entry name" value="PROTEIN_KINASE_DOM"/>
    <property type="match status" value="1"/>
</dbReference>
<feature type="region of interest" description="Disordered" evidence="7">
    <location>
        <begin position="625"/>
        <end position="644"/>
    </location>
</feature>
<dbReference type="PANTHER" id="PTHR48016:SF48">
    <property type="entry name" value="SERINE_THREONINE-PROTEIN KINASE BCK1_SLK1_SSP31"/>
    <property type="match status" value="1"/>
</dbReference>
<feature type="compositionally biased region" description="Basic and acidic residues" evidence="7">
    <location>
        <begin position="753"/>
        <end position="776"/>
    </location>
</feature>
<gene>
    <name evidence="9" type="ORF">INT45_006761</name>
</gene>
<dbReference type="GO" id="GO:0004709">
    <property type="term" value="F:MAP kinase kinase kinase activity"/>
    <property type="evidence" value="ECO:0007669"/>
    <property type="project" value="UniProtKB-ARBA"/>
</dbReference>
<evidence type="ECO:0000256" key="5">
    <source>
        <dbReference type="ARBA" id="ARBA00022840"/>
    </source>
</evidence>
<evidence type="ECO:0000259" key="8">
    <source>
        <dbReference type="PROSITE" id="PS50011"/>
    </source>
</evidence>
<reference evidence="9 10" key="1">
    <citation type="submission" date="2020-12" db="EMBL/GenBank/DDBJ databases">
        <title>Metabolic potential, ecology and presence of endohyphal bacteria is reflected in genomic diversity of Mucoromycotina.</title>
        <authorList>
            <person name="Muszewska A."/>
            <person name="Okrasinska A."/>
            <person name="Steczkiewicz K."/>
            <person name="Drgas O."/>
            <person name="Orlowska M."/>
            <person name="Perlinska-Lenart U."/>
            <person name="Aleksandrzak-Piekarczyk T."/>
            <person name="Szatraj K."/>
            <person name="Zielenkiewicz U."/>
            <person name="Pilsyk S."/>
            <person name="Malc E."/>
            <person name="Mieczkowski P."/>
            <person name="Kruszewska J.S."/>
            <person name="Biernat P."/>
            <person name="Pawlowska J."/>
        </authorList>
    </citation>
    <scope>NUCLEOTIDE SEQUENCE [LARGE SCALE GENOMIC DNA]</scope>
    <source>
        <strain evidence="9 10">CBS 142.35</strain>
    </source>
</reference>
<evidence type="ECO:0000256" key="6">
    <source>
        <dbReference type="PROSITE-ProRule" id="PRU10141"/>
    </source>
</evidence>
<feature type="compositionally biased region" description="Polar residues" evidence="7">
    <location>
        <begin position="196"/>
        <end position="220"/>
    </location>
</feature>
<dbReference type="AlphaFoldDB" id="A0A8H7VIR1"/>
<feature type="compositionally biased region" description="Polar residues" evidence="7">
    <location>
        <begin position="669"/>
        <end position="684"/>
    </location>
</feature>
<feature type="compositionally biased region" description="Polar residues" evidence="7">
    <location>
        <begin position="446"/>
        <end position="471"/>
    </location>
</feature>
<keyword evidence="2" id="KW-0808">Transferase</keyword>
<proteinExistence type="inferred from homology"/>
<dbReference type="InterPro" id="IPR008271">
    <property type="entry name" value="Ser/Thr_kinase_AS"/>
</dbReference>
<dbReference type="Gene3D" id="1.10.510.10">
    <property type="entry name" value="Transferase(Phosphotransferase) domain 1"/>
    <property type="match status" value="1"/>
</dbReference>
<dbReference type="Pfam" id="PF00069">
    <property type="entry name" value="Pkinase"/>
    <property type="match status" value="1"/>
</dbReference>
<feature type="region of interest" description="Disordered" evidence="7">
    <location>
        <begin position="565"/>
        <end position="616"/>
    </location>
</feature>
<dbReference type="SUPFAM" id="SSF56112">
    <property type="entry name" value="Protein kinase-like (PK-like)"/>
    <property type="match status" value="1"/>
</dbReference>
<keyword evidence="5 6" id="KW-0067">ATP-binding</keyword>
<keyword evidence="3 6" id="KW-0547">Nucleotide-binding</keyword>
<name>A0A8H7VIR1_9FUNG</name>
<feature type="compositionally biased region" description="Polar residues" evidence="7">
    <location>
        <begin position="513"/>
        <end position="529"/>
    </location>
</feature>
<feature type="compositionally biased region" description="Low complexity" evidence="7">
    <location>
        <begin position="222"/>
        <end position="246"/>
    </location>
</feature>
<accession>A0A8H7VIR1</accession>
<protein>
    <recommendedName>
        <fullName evidence="8">Protein kinase domain-containing protein</fullName>
    </recommendedName>
</protein>
<feature type="compositionally biased region" description="Low complexity" evidence="7">
    <location>
        <begin position="113"/>
        <end position="127"/>
    </location>
</feature>
<feature type="compositionally biased region" description="Low complexity" evidence="7">
    <location>
        <begin position="576"/>
        <end position="596"/>
    </location>
</feature>
<feature type="region of interest" description="Disordered" evidence="7">
    <location>
        <begin position="663"/>
        <end position="830"/>
    </location>
</feature>
<evidence type="ECO:0000313" key="9">
    <source>
        <dbReference type="EMBL" id="KAG2224361.1"/>
    </source>
</evidence>
<dbReference type="FunFam" id="3.30.200.20:FF:000387">
    <property type="entry name" value="Serine/threonine-protein kinase STE11"/>
    <property type="match status" value="1"/>
</dbReference>
<feature type="domain" description="Protein kinase" evidence="8">
    <location>
        <begin position="986"/>
        <end position="1252"/>
    </location>
</feature>
<feature type="compositionally biased region" description="Polar residues" evidence="7">
    <location>
        <begin position="799"/>
        <end position="821"/>
    </location>
</feature>
<dbReference type="GO" id="GO:0005524">
    <property type="term" value="F:ATP binding"/>
    <property type="evidence" value="ECO:0007669"/>
    <property type="project" value="UniProtKB-UniRule"/>
</dbReference>
<feature type="region of interest" description="Disordered" evidence="7">
    <location>
        <begin position="1"/>
        <end position="49"/>
    </location>
</feature>
<dbReference type="InterPro" id="IPR000719">
    <property type="entry name" value="Prot_kinase_dom"/>
</dbReference>
<keyword evidence="10" id="KW-1185">Reference proteome</keyword>
<evidence type="ECO:0000256" key="7">
    <source>
        <dbReference type="SAM" id="MobiDB-lite"/>
    </source>
</evidence>
<feature type="compositionally biased region" description="Low complexity" evidence="7">
    <location>
        <begin position="8"/>
        <end position="26"/>
    </location>
</feature>
<comment type="similarity">
    <text evidence="1">Belongs to the protein kinase superfamily. STE Ser/Thr protein kinase family. MAP kinase kinase kinase subfamily.</text>
</comment>
<comment type="caution">
    <text evidence="9">The sequence shown here is derived from an EMBL/GenBank/DDBJ whole genome shotgun (WGS) entry which is preliminary data.</text>
</comment>
<dbReference type="OrthoDB" id="266718at2759"/>
<evidence type="ECO:0000256" key="1">
    <source>
        <dbReference type="ARBA" id="ARBA00006529"/>
    </source>
</evidence>
<dbReference type="PANTHER" id="PTHR48016">
    <property type="entry name" value="MAP KINASE KINASE KINASE SSK2-RELATED-RELATED"/>
    <property type="match status" value="1"/>
</dbReference>